<accession>A0ABP8B161</accession>
<reference evidence="2" key="1">
    <citation type="journal article" date="2019" name="Int. J. Syst. Evol. Microbiol.">
        <title>The Global Catalogue of Microorganisms (GCM) 10K type strain sequencing project: providing services to taxonomists for standard genome sequencing and annotation.</title>
        <authorList>
            <consortium name="The Broad Institute Genomics Platform"/>
            <consortium name="The Broad Institute Genome Sequencing Center for Infectious Disease"/>
            <person name="Wu L."/>
            <person name="Ma J."/>
        </authorList>
    </citation>
    <scope>NUCLEOTIDE SEQUENCE [LARGE SCALE GENOMIC DNA]</scope>
    <source>
        <strain evidence="2">JCM 17626</strain>
    </source>
</reference>
<keyword evidence="2" id="KW-1185">Reference proteome</keyword>
<dbReference type="SUPFAM" id="SSF55729">
    <property type="entry name" value="Acyl-CoA N-acyltransferases (Nat)"/>
    <property type="match status" value="1"/>
</dbReference>
<sequence>MDNQIIFVRIANHNDAPYAEEIITETEQSAIARGSGIAKRTAASVIEKMTAGKAVIALTNTGEWVGFSYLETWEGGRFVSNSGLIVAPKFRNSGVAKAIKDRIFKMSRRLYPNSKIFSITSGPAIMRMNAKLGFLPVSFAEITHDEHFWEGCKSCVNYDILERKKKCNCLCTAMLFDPEYFIDAQPVVYQQAEIYQEVAHS</sequence>
<evidence type="ECO:0000313" key="1">
    <source>
        <dbReference type="EMBL" id="GAA4195639.1"/>
    </source>
</evidence>
<dbReference type="Gene3D" id="3.40.630.30">
    <property type="match status" value="1"/>
</dbReference>
<dbReference type="Proteomes" id="UP001501772">
    <property type="component" value="Unassembled WGS sequence"/>
</dbReference>
<comment type="caution">
    <text evidence="1">The sequence shown here is derived from an EMBL/GenBank/DDBJ whole genome shotgun (WGS) entry which is preliminary data.</text>
</comment>
<evidence type="ECO:0000313" key="2">
    <source>
        <dbReference type="Proteomes" id="UP001501772"/>
    </source>
</evidence>
<dbReference type="EMBL" id="BAABBY010000001">
    <property type="protein sequence ID" value="GAA4195639.1"/>
    <property type="molecule type" value="Genomic_DNA"/>
</dbReference>
<dbReference type="InterPro" id="IPR016181">
    <property type="entry name" value="Acyl_CoA_acyltransferase"/>
</dbReference>
<organism evidence="1 2">
    <name type="scientific">Pedobacter jeongneungensis</name>
    <dbReference type="NCBI Taxonomy" id="947309"/>
    <lineage>
        <taxon>Bacteria</taxon>
        <taxon>Pseudomonadati</taxon>
        <taxon>Bacteroidota</taxon>
        <taxon>Sphingobacteriia</taxon>
        <taxon>Sphingobacteriales</taxon>
        <taxon>Sphingobacteriaceae</taxon>
        <taxon>Pedobacter</taxon>
    </lineage>
</organism>
<dbReference type="RefSeq" id="WP_344848033.1">
    <property type="nucleotide sequence ID" value="NZ_BAABBY010000001.1"/>
</dbReference>
<gene>
    <name evidence="1" type="ORF">GCM10022289_00120</name>
</gene>
<name>A0ABP8B161_9SPHI</name>
<protein>
    <submittedName>
        <fullName evidence="1">GNAT family N-acetyltransferase</fullName>
    </submittedName>
</protein>
<proteinExistence type="predicted"/>